<gene>
    <name evidence="1" type="ordered locus">CLOAM1659</name>
</gene>
<dbReference type="SUPFAM" id="SSF52490">
    <property type="entry name" value="Tubulin nucleotide-binding domain-like"/>
    <property type="match status" value="1"/>
</dbReference>
<accession>B0VFQ8</accession>
<dbReference type="InterPro" id="IPR036525">
    <property type="entry name" value="Tubulin/FtsZ_GTPase_sf"/>
</dbReference>
<dbReference type="STRING" id="459349.CLOAM1659"/>
<keyword evidence="2" id="KW-1185">Reference proteome</keyword>
<dbReference type="RefSeq" id="WP_015425353.1">
    <property type="nucleotide sequence ID" value="NC_020449.1"/>
</dbReference>
<organism evidence="1 2">
    <name type="scientific">Cloacimonas acidaminovorans (strain Evry)</name>
    <dbReference type="NCBI Taxonomy" id="459349"/>
    <lineage>
        <taxon>Bacteria</taxon>
        <taxon>Pseudomonadati</taxon>
        <taxon>Candidatus Cloacimonadota</taxon>
        <taxon>Candidatus Cloacimonadia</taxon>
        <taxon>Candidatus Cloacimonadales</taxon>
        <taxon>Candidatus Cloacimonadaceae</taxon>
        <taxon>Candidatus Cloacimonas</taxon>
    </lineage>
</organism>
<protein>
    <submittedName>
        <fullName evidence="1">Uncharacterized protein</fullName>
    </submittedName>
</protein>
<evidence type="ECO:0000313" key="2">
    <source>
        <dbReference type="Proteomes" id="UP000002019"/>
    </source>
</evidence>
<dbReference type="Gene3D" id="3.40.50.1440">
    <property type="entry name" value="Tubulin/FtsZ, GTPase domain"/>
    <property type="match status" value="1"/>
</dbReference>
<name>B0VFQ8_CLOAI</name>
<proteinExistence type="predicted"/>
<evidence type="ECO:0000313" key="1">
    <source>
        <dbReference type="EMBL" id="CAO81495.1"/>
    </source>
</evidence>
<dbReference type="AlphaFoldDB" id="B0VFQ8"/>
<reference evidence="1 2" key="1">
    <citation type="journal article" date="2008" name="J. Bacteriol.">
        <title>'Candidatus Cloacamonas acidaminovorans': genome sequence reconstruction provides a first glimpse of a new bacterial division.</title>
        <authorList>
            <person name="Pelletier E."/>
            <person name="Kreimeyer A."/>
            <person name="Bocs S."/>
            <person name="Rouy Z."/>
            <person name="Gyapay G."/>
            <person name="Chouari R."/>
            <person name="Riviere D."/>
            <person name="Ganesan A."/>
            <person name="Daegelen P."/>
            <person name="Sghir A."/>
            <person name="Cohen G.N."/>
            <person name="Medigue C."/>
            <person name="Weissenbach J."/>
            <person name="Le Paslier D."/>
        </authorList>
    </citation>
    <scope>NUCLEOTIDE SEQUENCE [LARGE SCALE GENOMIC DNA]</scope>
    <source>
        <strain evidence="2">Evry</strain>
    </source>
</reference>
<dbReference type="eggNOG" id="COG0206">
    <property type="taxonomic scope" value="Bacteria"/>
</dbReference>
<dbReference type="EMBL" id="CU466930">
    <property type="protein sequence ID" value="CAO81495.1"/>
    <property type="molecule type" value="Genomic_DNA"/>
</dbReference>
<dbReference type="HOGENOM" id="CLU_026630_0_0_0"/>
<dbReference type="Proteomes" id="UP000002019">
    <property type="component" value="Chromosome"/>
</dbReference>
<sequence length="488" mass="56258">MPYYVFSIGGTGARCLESLIYLCAMGIHLDQPLFPIFVDPDQSNGNITRTLSLIQKYKLIREHLPRPSQDYLFNTEIIYCDEENVLDTRVIIPNLYNPNSGLDPSQNKLSHFIEYETKLQGTEYKFLADLLFSKEELNMDMSAGYRGIPSIGSILMTDIQNQAFWTELKGRLEEDTASRVFIFASLFGGTGASGYPVISKLIKNASPSTKVGGVLMLPYFKLKDPENLQKFQESLKQEKIMPNSKSFMINAKTACEFYKNNYSQIDSNYFLGDDFEHCKQYENYAIGSTEQKNDAHMLELMAAYAAIDFFNKGSGNFKPFYVIQVKNPDKNNDDTTDVVDEDIPHKDKGKPFEKFALLYHHINELFELIDKNNVRLLDKIAWLRDLKIDNEKVRARDIIDKKTELSSLKELMDSFREWIYQNHNNYAKLNIMDYELKLDNLLTNNPDKYKGYHISHLDTKLYDKKTNQNNLLGDMVEAMSLAKITKGR</sequence>
<dbReference type="KEGG" id="caci:CLOAM1659"/>
<dbReference type="OrthoDB" id="844533at2"/>